<comment type="caution">
    <text evidence="14">The sequence shown here is derived from an EMBL/GenBank/DDBJ whole genome shotgun (WGS) entry which is preliminary data.</text>
</comment>
<comment type="subcellular location">
    <subcellularLocation>
        <location evidence="12">Cell membrane</location>
        <topology evidence="12">Multi-pass membrane protein</topology>
    </subcellularLocation>
    <subcellularLocation>
        <location evidence="12">Bacterial flagellum basal body</location>
    </subcellularLocation>
</comment>
<evidence type="ECO:0000256" key="3">
    <source>
        <dbReference type="ARBA" id="ARBA00022448"/>
    </source>
</evidence>
<proteinExistence type="inferred from homology"/>
<evidence type="ECO:0000256" key="8">
    <source>
        <dbReference type="ARBA" id="ARBA00022989"/>
    </source>
</evidence>
<name>A0ABW2KZ18_9PROT</name>
<dbReference type="InterPro" id="IPR005838">
    <property type="entry name" value="T3SS_IM_P"/>
</dbReference>
<dbReference type="PANTHER" id="PTHR30587:SF0">
    <property type="entry name" value="FLAGELLAR BIOSYNTHETIC PROTEIN FLIP"/>
    <property type="match status" value="1"/>
</dbReference>
<evidence type="ECO:0000256" key="5">
    <source>
        <dbReference type="ARBA" id="ARBA00022692"/>
    </source>
</evidence>
<keyword evidence="8 12" id="KW-1133">Transmembrane helix</keyword>
<comment type="caution">
    <text evidence="12">Lacks conserved residue(s) required for the propagation of feature annotation.</text>
</comment>
<dbReference type="PANTHER" id="PTHR30587">
    <property type="entry name" value="FLAGELLAR BIOSYNTHETIC PROTEIN FLIP"/>
    <property type="match status" value="1"/>
</dbReference>
<dbReference type="InterPro" id="IPR005837">
    <property type="entry name" value="FliP"/>
</dbReference>
<feature type="chain" id="PRO_5046281826" description="Flagellar biosynthetic protein FliP" evidence="13">
    <location>
        <begin position="27"/>
        <end position="267"/>
    </location>
</feature>
<keyword evidence="5 12" id="KW-0812">Transmembrane</keyword>
<organism evidence="14 15">
    <name type="scientific">Rhodocista pekingensis</name>
    <dbReference type="NCBI Taxonomy" id="201185"/>
    <lineage>
        <taxon>Bacteria</taxon>
        <taxon>Pseudomonadati</taxon>
        <taxon>Pseudomonadota</taxon>
        <taxon>Alphaproteobacteria</taxon>
        <taxon>Rhodospirillales</taxon>
        <taxon>Azospirillaceae</taxon>
        <taxon>Rhodocista</taxon>
    </lineage>
</organism>
<evidence type="ECO:0000256" key="2">
    <source>
        <dbReference type="ARBA" id="ARBA00021714"/>
    </source>
</evidence>
<dbReference type="NCBIfam" id="NF009438">
    <property type="entry name" value="PRK12797.1"/>
    <property type="match status" value="1"/>
</dbReference>
<keyword evidence="3 12" id="KW-0813">Transport</keyword>
<dbReference type="EMBL" id="JBHTCM010000028">
    <property type="protein sequence ID" value="MFC7335232.1"/>
    <property type="molecule type" value="Genomic_DNA"/>
</dbReference>
<evidence type="ECO:0000256" key="9">
    <source>
        <dbReference type="ARBA" id="ARBA00023136"/>
    </source>
</evidence>
<keyword evidence="7 12" id="KW-0653">Protein transport</keyword>
<feature type="transmembrane region" description="Helical" evidence="12">
    <location>
        <begin position="50"/>
        <end position="78"/>
    </location>
</feature>
<accession>A0ABW2KZ18</accession>
<dbReference type="PRINTS" id="PR01302">
    <property type="entry name" value="TYPE3IMPPROT"/>
</dbReference>
<evidence type="ECO:0000256" key="1">
    <source>
        <dbReference type="ARBA" id="ARBA00006257"/>
    </source>
</evidence>
<evidence type="ECO:0000256" key="4">
    <source>
        <dbReference type="ARBA" id="ARBA00022475"/>
    </source>
</evidence>
<evidence type="ECO:0000313" key="14">
    <source>
        <dbReference type="EMBL" id="MFC7335232.1"/>
    </source>
</evidence>
<dbReference type="PROSITE" id="PS01060">
    <property type="entry name" value="FLIP_1"/>
    <property type="match status" value="1"/>
</dbReference>
<dbReference type="PRINTS" id="PR00951">
    <property type="entry name" value="FLGBIOSNFLIP"/>
</dbReference>
<evidence type="ECO:0000313" key="15">
    <source>
        <dbReference type="Proteomes" id="UP001596456"/>
    </source>
</evidence>
<keyword evidence="14" id="KW-0969">Cilium</keyword>
<comment type="similarity">
    <text evidence="1 12">Belongs to the FliP/MopC/SpaP family.</text>
</comment>
<keyword evidence="14" id="KW-0282">Flagellum</keyword>
<evidence type="ECO:0000256" key="11">
    <source>
        <dbReference type="ARBA" id="ARBA00023225"/>
    </source>
</evidence>
<dbReference type="Pfam" id="PF00813">
    <property type="entry name" value="FliP"/>
    <property type="match status" value="1"/>
</dbReference>
<keyword evidence="9 12" id="KW-0472">Membrane</keyword>
<keyword evidence="6 12" id="KW-1005">Bacterial flagellum biogenesis</keyword>
<evidence type="ECO:0000256" key="10">
    <source>
        <dbReference type="ARBA" id="ARBA00023143"/>
    </source>
</evidence>
<reference evidence="15" key="1">
    <citation type="journal article" date="2019" name="Int. J. Syst. Evol. Microbiol.">
        <title>The Global Catalogue of Microorganisms (GCM) 10K type strain sequencing project: providing services to taxonomists for standard genome sequencing and annotation.</title>
        <authorList>
            <consortium name="The Broad Institute Genomics Platform"/>
            <consortium name="The Broad Institute Genome Sequencing Center for Infectious Disease"/>
            <person name="Wu L."/>
            <person name="Ma J."/>
        </authorList>
    </citation>
    <scope>NUCLEOTIDE SEQUENCE [LARGE SCALE GENOMIC DNA]</scope>
    <source>
        <strain evidence="15">CGMCC 1.16275</strain>
    </source>
</reference>
<gene>
    <name evidence="12 14" type="primary">fliP</name>
    <name evidence="14" type="ORF">ACFQPS_18845</name>
</gene>
<keyword evidence="15" id="KW-1185">Reference proteome</keyword>
<evidence type="ECO:0000256" key="13">
    <source>
        <dbReference type="SAM" id="SignalP"/>
    </source>
</evidence>
<dbReference type="RefSeq" id="WP_377360766.1">
    <property type="nucleotide sequence ID" value="NZ_JBHTCM010000028.1"/>
</dbReference>
<feature type="transmembrane region" description="Helical" evidence="12">
    <location>
        <begin position="205"/>
        <end position="227"/>
    </location>
</feature>
<dbReference type="PROSITE" id="PS01061">
    <property type="entry name" value="FLIP_2"/>
    <property type="match status" value="1"/>
</dbReference>
<dbReference type="NCBIfam" id="TIGR01103">
    <property type="entry name" value="fliP"/>
    <property type="match status" value="1"/>
</dbReference>
<keyword evidence="11 12" id="KW-1006">Bacterial flagellum protein export</keyword>
<keyword evidence="14" id="KW-0966">Cell projection</keyword>
<evidence type="ECO:0000256" key="12">
    <source>
        <dbReference type="RuleBase" id="RU362069"/>
    </source>
</evidence>
<sequence>MKARTTLLAAGAALLTTLLAAVPALAQSFSMDMGGTGDASFAGRMVQVVALVTVLSVAPGLLVMVTSFTRIVVVLSLLRSALGLQQTPPNMVLLGLALLLTAYVMGPTLDRSWREGVQPMVDGQITEEQAFERIVEPFRDFMQAHVRPKDLELFRSFEAGTKAGTAPAAGAGTPAPAAEESATAPGLRTLIAAFVISELRRAFEIGFLLFLPFLVIDMIIAAVLMAMGMMMLPPVIISLPFKIIFFVMVDGWLLVAGALVRSYGGVG</sequence>
<dbReference type="Proteomes" id="UP001596456">
    <property type="component" value="Unassembled WGS sequence"/>
</dbReference>
<keyword evidence="10" id="KW-0975">Bacterial flagellum</keyword>
<feature type="transmembrane region" description="Helical" evidence="12">
    <location>
        <begin position="239"/>
        <end position="260"/>
    </location>
</feature>
<keyword evidence="13" id="KW-0732">Signal</keyword>
<evidence type="ECO:0000256" key="6">
    <source>
        <dbReference type="ARBA" id="ARBA00022795"/>
    </source>
</evidence>
<evidence type="ECO:0000256" key="7">
    <source>
        <dbReference type="ARBA" id="ARBA00022927"/>
    </source>
</evidence>
<comment type="function">
    <text evidence="12">Plays a role in the flagellum-specific transport system.</text>
</comment>
<keyword evidence="4 12" id="KW-1003">Cell membrane</keyword>
<protein>
    <recommendedName>
        <fullName evidence="2 12">Flagellar biosynthetic protein FliP</fullName>
    </recommendedName>
</protein>
<feature type="signal peptide" evidence="13">
    <location>
        <begin position="1"/>
        <end position="26"/>
    </location>
</feature>